<keyword evidence="1" id="KW-1133">Transmembrane helix</keyword>
<comment type="caution">
    <text evidence="2">The sequence shown here is derived from an EMBL/GenBank/DDBJ whole genome shotgun (WGS) entry which is preliminary data.</text>
</comment>
<sequence>MRTSRRPQEPLDLADFDLLLPRQPGTALPEARQDLLEDALWAEAHRTAPDAPRARARRTAWIALPVAAAVIGCAVVVVPDGSGTDTRSPRAGVSLEAGTAAGLPATVDRISLAAARQPALEPRQDQYIYVESKVTGGWVDRTGGKERLVVSPLHSRQVWRSPDGLKSFIYEPDHTFMDRNGEDLDLDPAREVPDRGSYNSVKALPTDPGVLLENLYQGGRMGDPQADWTAFGEVGRLLEEQIATPEISAALFKAAAGIPGVTLMDRTTDATGRAGIALTHTGPDRRQEWIFDRNTYEYLGQREVLVKPYRGLEPGAVTHETVVVKRAVVDAKKELPGGGTL</sequence>
<dbReference type="OrthoDB" id="3387554at2"/>
<keyword evidence="1" id="KW-0472">Membrane</keyword>
<organism evidence="2 3">
    <name type="scientific">Streptomyces eurocidicus</name>
    <name type="common">Streptoverticillium eurocidicus</name>
    <dbReference type="NCBI Taxonomy" id="66423"/>
    <lineage>
        <taxon>Bacteria</taxon>
        <taxon>Bacillati</taxon>
        <taxon>Actinomycetota</taxon>
        <taxon>Actinomycetes</taxon>
        <taxon>Kitasatosporales</taxon>
        <taxon>Streptomycetaceae</taxon>
        <taxon>Streptomyces</taxon>
    </lineage>
</organism>
<dbReference type="AlphaFoldDB" id="A0A7W8B7N7"/>
<accession>A0A7W8B7N7</accession>
<evidence type="ECO:0000313" key="2">
    <source>
        <dbReference type="EMBL" id="MBB5117863.1"/>
    </source>
</evidence>
<keyword evidence="1" id="KW-0812">Transmembrane</keyword>
<evidence type="ECO:0008006" key="4">
    <source>
        <dbReference type="Google" id="ProtNLM"/>
    </source>
</evidence>
<feature type="transmembrane region" description="Helical" evidence="1">
    <location>
        <begin position="60"/>
        <end position="78"/>
    </location>
</feature>
<protein>
    <recommendedName>
        <fullName evidence="4">CU044_5270 family protein</fullName>
    </recommendedName>
</protein>
<dbReference type="Proteomes" id="UP000528608">
    <property type="component" value="Unassembled WGS sequence"/>
</dbReference>
<proteinExistence type="predicted"/>
<gene>
    <name evidence="2" type="ORF">FHS36_001284</name>
</gene>
<dbReference type="RefSeq" id="WP_102918096.1">
    <property type="nucleotide sequence ID" value="NZ_WPBZ01000060.1"/>
</dbReference>
<evidence type="ECO:0000313" key="3">
    <source>
        <dbReference type="Proteomes" id="UP000528608"/>
    </source>
</evidence>
<dbReference type="NCBIfam" id="NF038083">
    <property type="entry name" value="CU044_5270_fam"/>
    <property type="match status" value="1"/>
</dbReference>
<dbReference type="InterPro" id="IPR047789">
    <property type="entry name" value="CU044_5270-like"/>
</dbReference>
<dbReference type="EMBL" id="JACHJF010000003">
    <property type="protein sequence ID" value="MBB5117863.1"/>
    <property type="molecule type" value="Genomic_DNA"/>
</dbReference>
<reference evidence="2 3" key="1">
    <citation type="submission" date="2020-08" db="EMBL/GenBank/DDBJ databases">
        <title>Genomic Encyclopedia of Type Strains, Phase III (KMG-III): the genomes of soil and plant-associated and newly described type strains.</title>
        <authorList>
            <person name="Whitman W."/>
        </authorList>
    </citation>
    <scope>NUCLEOTIDE SEQUENCE [LARGE SCALE GENOMIC DNA]</scope>
    <source>
        <strain evidence="2 3">CECT 3259</strain>
    </source>
</reference>
<name>A0A7W8B7N7_STREU</name>
<evidence type="ECO:0000256" key="1">
    <source>
        <dbReference type="SAM" id="Phobius"/>
    </source>
</evidence>